<protein>
    <submittedName>
        <fullName evidence="2">Esterase/lipase</fullName>
    </submittedName>
</protein>
<proteinExistence type="predicted"/>
<dbReference type="Pfam" id="PF12697">
    <property type="entry name" value="Abhydrolase_6"/>
    <property type="match status" value="1"/>
</dbReference>
<dbReference type="AlphaFoldDB" id="A0A2T5C3P0"/>
<name>A0A2T5C3P0_9BACT</name>
<accession>A0A2T5C3P0</accession>
<dbReference type="InterPro" id="IPR029058">
    <property type="entry name" value="AB_hydrolase_fold"/>
</dbReference>
<evidence type="ECO:0000313" key="3">
    <source>
        <dbReference type="Proteomes" id="UP000243525"/>
    </source>
</evidence>
<dbReference type="SUPFAM" id="SSF53474">
    <property type="entry name" value="alpha/beta-Hydrolases"/>
    <property type="match status" value="1"/>
</dbReference>
<dbReference type="EMBL" id="QAAD01000005">
    <property type="protein sequence ID" value="PTN09356.1"/>
    <property type="molecule type" value="Genomic_DNA"/>
</dbReference>
<comment type="caution">
    <text evidence="2">The sequence shown here is derived from an EMBL/GenBank/DDBJ whole genome shotgun (WGS) entry which is preliminary data.</text>
</comment>
<gene>
    <name evidence="2" type="ORF">C8N47_105197</name>
</gene>
<dbReference type="RefSeq" id="WP_146161450.1">
    <property type="nucleotide sequence ID" value="NZ_OY782574.1"/>
</dbReference>
<dbReference type="Gene3D" id="3.40.50.1820">
    <property type="entry name" value="alpha/beta hydrolase"/>
    <property type="match status" value="1"/>
</dbReference>
<feature type="domain" description="AB hydrolase-1" evidence="1">
    <location>
        <begin position="80"/>
        <end position="314"/>
    </location>
</feature>
<keyword evidence="3" id="KW-1185">Reference proteome</keyword>
<sequence length="335" mass="37519">MKRFLRILLAMVLFLVFLYVVGPRPPKPAMTTDLPSVEYGLNEIEQAIADHESALPVKPDNESAIVWTNDSANEQTDWCLLYLHGFSASRMEGFPTHMNFAAYFGMNAYLPRLASHGLEVPEPLLDMVPDSLYESAKEALQIAHILGKKVVIMSTSTGGTLSLKLAADFPELVDGLILLSPNVAINNPAAFLLSGPWGLQIARQVYHGKYRYTNDNADDEECKYWNCFYRLEAIVYLQQLVDATMKDKVFKQVQAPVFLGYYYQDEEQQDPVVRVDAALRMFDELGTAAELKQKQAFDAGAHVIGCGMYSKAQKEVEAAAIRFGEQILHIEPKDN</sequence>
<evidence type="ECO:0000259" key="1">
    <source>
        <dbReference type="Pfam" id="PF12697"/>
    </source>
</evidence>
<dbReference type="InterPro" id="IPR000073">
    <property type="entry name" value="AB_hydrolase_1"/>
</dbReference>
<organism evidence="2 3">
    <name type="scientific">Mangrovibacterium marinum</name>
    <dbReference type="NCBI Taxonomy" id="1639118"/>
    <lineage>
        <taxon>Bacteria</taxon>
        <taxon>Pseudomonadati</taxon>
        <taxon>Bacteroidota</taxon>
        <taxon>Bacteroidia</taxon>
        <taxon>Marinilabiliales</taxon>
        <taxon>Prolixibacteraceae</taxon>
        <taxon>Mangrovibacterium</taxon>
    </lineage>
</organism>
<dbReference type="OrthoDB" id="5416147at2"/>
<reference evidence="2 3" key="1">
    <citation type="submission" date="2018-04" db="EMBL/GenBank/DDBJ databases">
        <title>Genomic Encyclopedia of Archaeal and Bacterial Type Strains, Phase II (KMG-II): from individual species to whole genera.</title>
        <authorList>
            <person name="Goeker M."/>
        </authorList>
    </citation>
    <scope>NUCLEOTIDE SEQUENCE [LARGE SCALE GENOMIC DNA]</scope>
    <source>
        <strain evidence="2 3">DSM 28823</strain>
    </source>
</reference>
<dbReference type="Proteomes" id="UP000243525">
    <property type="component" value="Unassembled WGS sequence"/>
</dbReference>
<evidence type="ECO:0000313" key="2">
    <source>
        <dbReference type="EMBL" id="PTN09356.1"/>
    </source>
</evidence>